<organism evidence="1 2">
    <name type="scientific">Paraburkholderia ribeironis</name>
    <dbReference type="NCBI Taxonomy" id="1247936"/>
    <lineage>
        <taxon>Bacteria</taxon>
        <taxon>Pseudomonadati</taxon>
        <taxon>Pseudomonadota</taxon>
        <taxon>Betaproteobacteria</taxon>
        <taxon>Burkholderiales</taxon>
        <taxon>Burkholderiaceae</taxon>
        <taxon>Paraburkholderia</taxon>
    </lineage>
</organism>
<sequence length="65" mass="7315">MALLFLEQPLKGARNGRTTVLFKSGALVRYCRHGLLFHSKKRVAAVIRRPFSALYQTAQIDPPFG</sequence>
<dbReference type="EMBL" id="CYGX02000030">
    <property type="protein sequence ID" value="SIT41359.1"/>
    <property type="molecule type" value="Genomic_DNA"/>
</dbReference>
<dbReference type="AlphaFoldDB" id="A0A1N7S1T6"/>
<evidence type="ECO:0000313" key="2">
    <source>
        <dbReference type="Proteomes" id="UP000187012"/>
    </source>
</evidence>
<evidence type="ECO:0000313" key="1">
    <source>
        <dbReference type="EMBL" id="SIT41359.1"/>
    </source>
</evidence>
<protein>
    <submittedName>
        <fullName evidence="1">Uncharacterized protein</fullName>
    </submittedName>
</protein>
<proteinExistence type="predicted"/>
<accession>A0A1N7S1T6</accession>
<reference evidence="1 2" key="1">
    <citation type="submission" date="2016-12" db="EMBL/GenBank/DDBJ databases">
        <authorList>
            <person name="Song W.-J."/>
            <person name="Kurnit D.M."/>
        </authorList>
    </citation>
    <scope>NUCLEOTIDE SEQUENCE [LARGE SCALE GENOMIC DNA]</scope>
    <source>
        <strain evidence="1 2">STM7296</strain>
    </source>
</reference>
<name>A0A1N7S1T6_9BURK</name>
<keyword evidence="2" id="KW-1185">Reference proteome</keyword>
<dbReference type="Proteomes" id="UP000187012">
    <property type="component" value="Unassembled WGS sequence"/>
</dbReference>
<dbReference type="STRING" id="1247936.BN2475_300010"/>
<gene>
    <name evidence="1" type="ORF">BN2475_300010</name>
</gene>